<organism evidence="2 3">
    <name type="scientific">Prunus dulcis</name>
    <name type="common">Almond</name>
    <name type="synonym">Amygdalus dulcis</name>
    <dbReference type="NCBI Taxonomy" id="3755"/>
    <lineage>
        <taxon>Eukaryota</taxon>
        <taxon>Viridiplantae</taxon>
        <taxon>Streptophyta</taxon>
        <taxon>Embryophyta</taxon>
        <taxon>Tracheophyta</taxon>
        <taxon>Spermatophyta</taxon>
        <taxon>Magnoliopsida</taxon>
        <taxon>eudicotyledons</taxon>
        <taxon>Gunneridae</taxon>
        <taxon>Pentapetalae</taxon>
        <taxon>rosids</taxon>
        <taxon>fabids</taxon>
        <taxon>Rosales</taxon>
        <taxon>Rosaceae</taxon>
        <taxon>Amygdaloideae</taxon>
        <taxon>Amygdaleae</taxon>
        <taxon>Prunus</taxon>
    </lineage>
</organism>
<evidence type="ECO:0000313" key="2">
    <source>
        <dbReference type="EMBL" id="KAI5342361.1"/>
    </source>
</evidence>
<evidence type="ECO:0000256" key="1">
    <source>
        <dbReference type="SAM" id="MobiDB-lite"/>
    </source>
</evidence>
<proteinExistence type="predicted"/>
<reference evidence="2 3" key="1">
    <citation type="journal article" date="2022" name="G3 (Bethesda)">
        <title>Whole-genome sequence and methylome profiling of the almond [Prunus dulcis (Mill.) D.A. Webb] cultivar 'Nonpareil'.</title>
        <authorList>
            <person name="D'Amico-Willman K.M."/>
            <person name="Ouma W.Z."/>
            <person name="Meulia T."/>
            <person name="Sideli G.M."/>
            <person name="Gradziel T.M."/>
            <person name="Fresnedo-Ramirez J."/>
        </authorList>
    </citation>
    <scope>NUCLEOTIDE SEQUENCE [LARGE SCALE GENOMIC DNA]</scope>
    <source>
        <strain evidence="2">Clone GOH B32 T37-40</strain>
    </source>
</reference>
<protein>
    <submittedName>
        <fullName evidence="2">Uncharacterized protein</fullName>
    </submittedName>
</protein>
<feature type="region of interest" description="Disordered" evidence="1">
    <location>
        <begin position="1"/>
        <end position="24"/>
    </location>
</feature>
<gene>
    <name evidence="2" type="ORF">L3X38_010236</name>
</gene>
<comment type="caution">
    <text evidence="2">The sequence shown here is derived from an EMBL/GenBank/DDBJ whole genome shotgun (WGS) entry which is preliminary data.</text>
</comment>
<accession>A0AAD4WHK1</accession>
<sequence length="96" mass="10800">MSRRSLRTGEGESVRSRLPGQDATSRCRWKWKLRVQCVHGCATVGTLSKRIHRGRFLILEGGFKYVRGGMDVHFGNGLTQRCVTDRSTSFQACLGK</sequence>
<dbReference type="Proteomes" id="UP001054821">
    <property type="component" value="Chromosome 2"/>
</dbReference>
<evidence type="ECO:0000313" key="3">
    <source>
        <dbReference type="Proteomes" id="UP001054821"/>
    </source>
</evidence>
<name>A0AAD4WHK1_PRUDU</name>
<dbReference type="AlphaFoldDB" id="A0AAD4WHK1"/>
<dbReference type="EMBL" id="JAJFAZ020000002">
    <property type="protein sequence ID" value="KAI5342361.1"/>
    <property type="molecule type" value="Genomic_DNA"/>
</dbReference>
<keyword evidence="3" id="KW-1185">Reference proteome</keyword>